<dbReference type="SMART" id="SM00062">
    <property type="entry name" value="PBPb"/>
    <property type="match status" value="1"/>
</dbReference>
<dbReference type="CDD" id="cd13530">
    <property type="entry name" value="PBP2_peptides_like"/>
    <property type="match status" value="1"/>
</dbReference>
<evidence type="ECO:0000259" key="3">
    <source>
        <dbReference type="SMART" id="SM00062"/>
    </source>
</evidence>
<dbReference type="SUPFAM" id="SSF53850">
    <property type="entry name" value="Periplasmic binding protein-like II"/>
    <property type="match status" value="1"/>
</dbReference>
<protein>
    <submittedName>
        <fullName evidence="4">Amino acid ABC transporter substrate-binding protein</fullName>
    </submittedName>
</protein>
<name>A0ABR9X5Y3_9RHOB</name>
<keyword evidence="1 2" id="KW-0732">Signal</keyword>
<dbReference type="PANTHER" id="PTHR35936">
    <property type="entry name" value="MEMBRANE-BOUND LYTIC MUREIN TRANSGLYCOSYLASE F"/>
    <property type="match status" value="1"/>
</dbReference>
<evidence type="ECO:0000313" key="5">
    <source>
        <dbReference type="Proteomes" id="UP000607796"/>
    </source>
</evidence>
<dbReference type="PANTHER" id="PTHR35936:SF17">
    <property type="entry name" value="ARGININE-BINDING EXTRACELLULAR PROTEIN ARTP"/>
    <property type="match status" value="1"/>
</dbReference>
<dbReference type="InterPro" id="IPR001638">
    <property type="entry name" value="Solute-binding_3/MltF_N"/>
</dbReference>
<proteinExistence type="predicted"/>
<dbReference type="Gene3D" id="3.40.190.10">
    <property type="entry name" value="Periplasmic binding protein-like II"/>
    <property type="match status" value="2"/>
</dbReference>
<dbReference type="RefSeq" id="WP_194136144.1">
    <property type="nucleotide sequence ID" value="NZ_JADFFK010000014.1"/>
</dbReference>
<dbReference type="Proteomes" id="UP000607796">
    <property type="component" value="Unassembled WGS sequence"/>
</dbReference>
<gene>
    <name evidence="4" type="ORF">IQ782_18515</name>
</gene>
<organism evidence="4 5">
    <name type="scientific">Salipiger mangrovisoli</name>
    <dbReference type="NCBI Taxonomy" id="2865933"/>
    <lineage>
        <taxon>Bacteria</taxon>
        <taxon>Pseudomonadati</taxon>
        <taxon>Pseudomonadota</taxon>
        <taxon>Alphaproteobacteria</taxon>
        <taxon>Rhodobacterales</taxon>
        <taxon>Roseobacteraceae</taxon>
        <taxon>Salipiger</taxon>
    </lineage>
</organism>
<feature type="domain" description="Solute-binding protein family 3/N-terminal" evidence="3">
    <location>
        <begin position="63"/>
        <end position="287"/>
    </location>
</feature>
<feature type="chain" id="PRO_5046658263" evidence="2">
    <location>
        <begin position="26"/>
        <end position="298"/>
    </location>
</feature>
<evidence type="ECO:0000256" key="2">
    <source>
        <dbReference type="SAM" id="SignalP"/>
    </source>
</evidence>
<comment type="caution">
    <text evidence="4">The sequence shown here is derived from an EMBL/GenBank/DDBJ whole genome shotgun (WGS) entry which is preliminary data.</text>
</comment>
<keyword evidence="5" id="KW-1185">Reference proteome</keyword>
<evidence type="ECO:0000313" key="4">
    <source>
        <dbReference type="EMBL" id="MBE9638852.1"/>
    </source>
</evidence>
<dbReference type="EMBL" id="JADFFK010000014">
    <property type="protein sequence ID" value="MBE9638852.1"/>
    <property type="molecule type" value="Genomic_DNA"/>
</dbReference>
<dbReference type="Pfam" id="PF00497">
    <property type="entry name" value="SBP_bac_3"/>
    <property type="match status" value="1"/>
</dbReference>
<feature type="signal peptide" evidence="2">
    <location>
        <begin position="1"/>
        <end position="25"/>
    </location>
</feature>
<reference evidence="4 5" key="1">
    <citation type="journal article" date="2021" name="Int. J. Syst. Evol. Microbiol.">
        <title>Salipiger mangrovisoli sp. nov., isolated from mangrove soil and the proposal for the reclassification of Paraphaeobacter pallidus as Salipiger pallidus comb. nov.</title>
        <authorList>
            <person name="Du J."/>
            <person name="Liu Y."/>
            <person name="Pei T."/>
            <person name="Deng M.R."/>
            <person name="Zhu H."/>
        </authorList>
    </citation>
    <scope>NUCLEOTIDE SEQUENCE [LARGE SCALE GENOMIC DNA]</scope>
    <source>
        <strain evidence="4 5">6D45A</strain>
    </source>
</reference>
<evidence type="ECO:0000256" key="1">
    <source>
        <dbReference type="ARBA" id="ARBA00022729"/>
    </source>
</evidence>
<accession>A0ABR9X5Y3</accession>
<sequence length="298" mass="31142">MTTILRTGLMAPALLCAAMTHSAFAQDAASDAAAAFEAAIGDAQPVKNYPSPWPLRNLLKEGVLTVGTTGTSPPRTFVDPATSELTGSYVELFEKLAEDLGLDIEFVQLEWAGILPGLAAKRFDIACDGASWNPERLGSDQFLMTSPTGLNATVGIALKDGGLSSFDEIGDAVIGGVRGEIYFEGAKKALPDAETTDFPGLQESLLGLQNGQANVVVMNLSNALSVLDNAPNKDDLMMVGPALEVFPQSLCVNASEPDLLVAVNTLLGNYRADGSLSGLIGKYATSTAEVDLLGKIGY</sequence>